<dbReference type="InterPro" id="IPR036812">
    <property type="entry name" value="NAD(P)_OxRdtase_dom_sf"/>
</dbReference>
<dbReference type="Proteomes" id="UP000024837">
    <property type="component" value="Unassembled WGS sequence"/>
</dbReference>
<proteinExistence type="predicted"/>
<dbReference type="Pfam" id="PF00248">
    <property type="entry name" value="Aldo_ket_red"/>
    <property type="match status" value="1"/>
</dbReference>
<protein>
    <recommendedName>
        <fullName evidence="2">NADP-dependent oxidoreductase domain-containing protein</fullName>
    </recommendedName>
</protein>
<organism evidence="3 4">
    <name type="scientific">Drechslerella stenobrocha 248</name>
    <dbReference type="NCBI Taxonomy" id="1043628"/>
    <lineage>
        <taxon>Eukaryota</taxon>
        <taxon>Fungi</taxon>
        <taxon>Dikarya</taxon>
        <taxon>Ascomycota</taxon>
        <taxon>Pezizomycotina</taxon>
        <taxon>Orbiliomycetes</taxon>
        <taxon>Orbiliales</taxon>
        <taxon>Orbiliaceae</taxon>
        <taxon>Drechslerella</taxon>
    </lineage>
</organism>
<feature type="domain" description="NADP-dependent oxidoreductase" evidence="2">
    <location>
        <begin position="17"/>
        <end position="317"/>
    </location>
</feature>
<gene>
    <name evidence="3" type="ORF">DRE_02226</name>
</gene>
<dbReference type="AlphaFoldDB" id="W7I8S9"/>
<sequence>MPSSTQVTIAGRKVGTLGFGLMNYTWRATNTPDEQAFAGIHTAIANGTNLLNSADFYGTQDPYDNLHLLNRYFTKYPADAAKVVLSIKGGVIPHQLKPDGSPENIRRSIDNILEKLDGKAKLDVFTVARVDRTVDIEDTWRTVKEYIDAGKVGGLGLSEVSAATVRHALEIVPVAYLELEVSLWATEIYENGVAEVCREHGIPIVAYSPLGRGFLTGQLKSPDDIPEGDMRRRFDRFKPENFAKNLALVEAVEKIAKKKGVTPAQLALAWVIQYGVKKGVRVIPIFGATKQEQVVENLKAVDIKLTEEDFADIDALLKSIKPAGGRYNQHAENTLYQ</sequence>
<dbReference type="GO" id="GO:0016491">
    <property type="term" value="F:oxidoreductase activity"/>
    <property type="evidence" value="ECO:0007669"/>
    <property type="project" value="UniProtKB-KW"/>
</dbReference>
<evidence type="ECO:0000259" key="2">
    <source>
        <dbReference type="Pfam" id="PF00248"/>
    </source>
</evidence>
<dbReference type="PANTHER" id="PTHR43625:SF78">
    <property type="entry name" value="PYRIDOXAL REDUCTASE-RELATED"/>
    <property type="match status" value="1"/>
</dbReference>
<accession>W7I8S9</accession>
<reference evidence="3 4" key="1">
    <citation type="submission" date="2013-05" db="EMBL/GenBank/DDBJ databases">
        <title>Drechslerella stenobrocha genome reveals carnivorous origination and mechanical trapping mechanism of predatory fungi.</title>
        <authorList>
            <person name="Liu X."/>
            <person name="Zhang W."/>
            <person name="Liu K."/>
        </authorList>
    </citation>
    <scope>NUCLEOTIDE SEQUENCE [LARGE SCALE GENOMIC DNA]</scope>
    <source>
        <strain evidence="3 4">248</strain>
    </source>
</reference>
<evidence type="ECO:0000313" key="4">
    <source>
        <dbReference type="Proteomes" id="UP000024837"/>
    </source>
</evidence>
<keyword evidence="1" id="KW-0560">Oxidoreductase</keyword>
<dbReference type="GO" id="GO:0005737">
    <property type="term" value="C:cytoplasm"/>
    <property type="evidence" value="ECO:0007669"/>
    <property type="project" value="TreeGrafter"/>
</dbReference>
<dbReference type="CDD" id="cd19077">
    <property type="entry name" value="AKR_AKR8A1-2"/>
    <property type="match status" value="1"/>
</dbReference>
<dbReference type="HOGENOM" id="CLU_023205_2_1_1"/>
<name>W7I8S9_9PEZI</name>
<dbReference type="OrthoDB" id="37537at2759"/>
<dbReference type="SUPFAM" id="SSF51430">
    <property type="entry name" value="NAD(P)-linked oxidoreductase"/>
    <property type="match status" value="1"/>
</dbReference>
<keyword evidence="4" id="KW-1185">Reference proteome</keyword>
<dbReference type="Gene3D" id="3.20.20.100">
    <property type="entry name" value="NADP-dependent oxidoreductase domain"/>
    <property type="match status" value="1"/>
</dbReference>
<dbReference type="PANTHER" id="PTHR43625">
    <property type="entry name" value="AFLATOXIN B1 ALDEHYDE REDUCTASE"/>
    <property type="match status" value="1"/>
</dbReference>
<dbReference type="InterPro" id="IPR050791">
    <property type="entry name" value="Aldo-Keto_reductase"/>
</dbReference>
<dbReference type="InterPro" id="IPR023210">
    <property type="entry name" value="NADP_OxRdtase_dom"/>
</dbReference>
<evidence type="ECO:0000313" key="3">
    <source>
        <dbReference type="EMBL" id="EWC48457.1"/>
    </source>
</evidence>
<dbReference type="EMBL" id="KI966390">
    <property type="protein sequence ID" value="EWC48457.1"/>
    <property type="molecule type" value="Genomic_DNA"/>
</dbReference>
<evidence type="ECO:0000256" key="1">
    <source>
        <dbReference type="ARBA" id="ARBA00023002"/>
    </source>
</evidence>